<evidence type="ECO:0000256" key="2">
    <source>
        <dbReference type="SAM" id="MobiDB-lite"/>
    </source>
</evidence>
<dbReference type="InterPro" id="IPR026636">
    <property type="entry name" value="MPHOSPH9"/>
</dbReference>
<dbReference type="GO" id="GO:0005814">
    <property type="term" value="C:centriole"/>
    <property type="evidence" value="ECO:0007669"/>
    <property type="project" value="TreeGrafter"/>
</dbReference>
<dbReference type="PANTHER" id="PTHR14926">
    <property type="entry name" value="M-PHASE PHOSPHOPROTEIN 9"/>
    <property type="match status" value="1"/>
</dbReference>
<feature type="region of interest" description="Disordered" evidence="2">
    <location>
        <begin position="1"/>
        <end position="46"/>
    </location>
</feature>
<organism evidence="3 4">
    <name type="scientific">Pocillopora meandrina</name>
    <dbReference type="NCBI Taxonomy" id="46732"/>
    <lineage>
        <taxon>Eukaryota</taxon>
        <taxon>Metazoa</taxon>
        <taxon>Cnidaria</taxon>
        <taxon>Anthozoa</taxon>
        <taxon>Hexacorallia</taxon>
        <taxon>Scleractinia</taxon>
        <taxon>Astrocoeniina</taxon>
        <taxon>Pocilloporidae</taxon>
        <taxon>Pocillopora</taxon>
    </lineage>
</organism>
<evidence type="ECO:0000256" key="1">
    <source>
        <dbReference type="SAM" id="Coils"/>
    </source>
</evidence>
<evidence type="ECO:0000313" key="3">
    <source>
        <dbReference type="EMBL" id="CAH3107916.1"/>
    </source>
</evidence>
<keyword evidence="4" id="KW-1185">Reference proteome</keyword>
<feature type="region of interest" description="Disordered" evidence="2">
    <location>
        <begin position="491"/>
        <end position="616"/>
    </location>
</feature>
<accession>A0AAU9WD61</accession>
<feature type="coiled-coil region" evidence="1">
    <location>
        <begin position="203"/>
        <end position="426"/>
    </location>
</feature>
<dbReference type="AlphaFoldDB" id="A0AAU9WD61"/>
<evidence type="ECO:0000313" key="4">
    <source>
        <dbReference type="Proteomes" id="UP001159428"/>
    </source>
</evidence>
<reference evidence="3 4" key="1">
    <citation type="submission" date="2022-05" db="EMBL/GenBank/DDBJ databases">
        <authorList>
            <consortium name="Genoscope - CEA"/>
            <person name="William W."/>
        </authorList>
    </citation>
    <scope>NUCLEOTIDE SEQUENCE [LARGE SCALE GENOMIC DNA]</scope>
</reference>
<proteinExistence type="predicted"/>
<name>A0AAU9WD61_9CNID</name>
<feature type="compositionally biased region" description="Basic and acidic residues" evidence="2">
    <location>
        <begin position="1"/>
        <end position="16"/>
    </location>
</feature>
<keyword evidence="1" id="KW-0175">Coiled coil</keyword>
<feature type="region of interest" description="Disordered" evidence="2">
    <location>
        <begin position="111"/>
        <end position="130"/>
    </location>
</feature>
<gene>
    <name evidence="3" type="ORF">PMEA_00003003</name>
</gene>
<dbReference type="Proteomes" id="UP001159428">
    <property type="component" value="Unassembled WGS sequence"/>
</dbReference>
<feature type="compositionally biased region" description="Low complexity" evidence="2">
    <location>
        <begin position="22"/>
        <end position="35"/>
    </location>
</feature>
<dbReference type="PANTHER" id="PTHR14926:SF1">
    <property type="entry name" value="M-PHASE PHOSPHOPROTEIN 9"/>
    <property type="match status" value="1"/>
</dbReference>
<feature type="compositionally biased region" description="Basic and acidic residues" evidence="2">
    <location>
        <begin position="495"/>
        <end position="505"/>
    </location>
</feature>
<feature type="compositionally biased region" description="Polar residues" evidence="2">
    <location>
        <begin position="533"/>
        <end position="566"/>
    </location>
</feature>
<comment type="caution">
    <text evidence="3">The sequence shown here is derived from an EMBL/GenBank/DDBJ whole genome shotgun (WGS) entry which is preliminary data.</text>
</comment>
<feature type="coiled-coil region" evidence="1">
    <location>
        <begin position="455"/>
        <end position="489"/>
    </location>
</feature>
<protein>
    <submittedName>
        <fullName evidence="3">Uncharacterized protein</fullName>
    </submittedName>
</protein>
<dbReference type="EMBL" id="CALNXJ010000011">
    <property type="protein sequence ID" value="CAH3107916.1"/>
    <property type="molecule type" value="Genomic_DNA"/>
</dbReference>
<sequence>MNRSEHKDVEMNKEQPVRPQDSDGSGSVVSLQSSSDDGRYVTGMTGSEPLHEETVLPAVHFDHSEEVAVHKKTVSQSSDGTHRQTIQNFQQRLHADRTENTLDEIINTMKNPSGVKVSSSPETPNDTSTVGSKAFSSMQSYNGGFGWKSSPLLMSGHQGNNGEKHPRQQKDITSHFEAEIDKICEQLNEVGDNLKNLHHALPVKMLEAAIHKLQARCNVLEKTCEQMKNKSIRLEQANRDLDNSCGQLRKINQNFEVRCLYLEEVNKSGENEKSQLHENIEDLEAKLTELAKCNEKAILACHHLEEINQKTSNKNQEIEESKSLLESRYKSCVSDNQKLEVQIKQYQNALEECKRKLEEFEEKIVTSKREKEALTVKLESVHKLNMQVKQKYDDLKSMCTAKDELIARLENEMKELSLFVEKTIKEKKESEASNKKDKDLLQSILADYDVLARDYQEARDASKAMRDKLESSQCEMEGLRETISKLISRNSIMDDQAREHDKSHVEASNIKSKPFVGRKTWEQSTPLKKRLQQAESQLTTGSDSGRDYTSSDMTNCQSHVSASTTPLPDAMKVATPYAKKQDLSSSGQSKKNQAKSFAPKESPDTVESGPFTSQPGMVVKKTDLLTRFNVVFENSQSGEEMIRTHTGRTRRLYGEPAQTETSFTSGGDNVVAGLICDSPFSVGGEGKHEEPKQRVMFNVPEKDFGAKGDQLISKDMEVNMEDIPAMLEKKLSTLTEERKRLESTLSRVPNMQKISKRTKEDKAYLENRLQEVIKEMGLVRNQLRRQ</sequence>
<feature type="compositionally biased region" description="Polar residues" evidence="2">
    <location>
        <begin position="583"/>
        <end position="595"/>
    </location>
</feature>